<evidence type="ECO:0000313" key="5">
    <source>
        <dbReference type="Proteomes" id="UP001225605"/>
    </source>
</evidence>
<sequence length="265" mass="28923">MLRRTRRGGARAVLARVPDRPVTGLVPEQVDATDPAARRVLTETGAVVLTGLPAVPDSLAVAAALLFGTGLRELYPHRTRRSVDGAVVPLHADSFDLVVDLAGTPTRRRHPDEDHVLVMLARQAPTGGGSFALDAHAFTDSLPQDLRTFLAATDVDLYGRWAGTRGLPATPRVGRHIEYTRGGRRITRRTDGAVPLHRDPDTEYTTAMLSRFTAEVDRVQPTLPRFTLAEGDVLALDNYRCWHGRDPHTGERATHIQTLRTADAG</sequence>
<evidence type="ECO:0000313" key="4">
    <source>
        <dbReference type="EMBL" id="MDQ2585262.1"/>
    </source>
</evidence>
<protein>
    <recommendedName>
        <fullName evidence="3">TauD/TfdA-like domain-containing protein</fullName>
    </recommendedName>
</protein>
<evidence type="ECO:0000256" key="1">
    <source>
        <dbReference type="ARBA" id="ARBA00023002"/>
    </source>
</evidence>
<accession>A0ABU0WZG0</accession>
<dbReference type="EMBL" id="NSDM01000005">
    <property type="protein sequence ID" value="MDQ2585262.1"/>
    <property type="molecule type" value="Genomic_DNA"/>
</dbReference>
<dbReference type="InterPro" id="IPR003819">
    <property type="entry name" value="TauD/TfdA-like"/>
</dbReference>
<dbReference type="Proteomes" id="UP001225605">
    <property type="component" value="Unassembled WGS sequence"/>
</dbReference>
<organism evidence="4 5">
    <name type="scientific">Saccharothrix yanglingensis</name>
    <dbReference type="NCBI Taxonomy" id="659496"/>
    <lineage>
        <taxon>Bacteria</taxon>
        <taxon>Bacillati</taxon>
        <taxon>Actinomycetota</taxon>
        <taxon>Actinomycetes</taxon>
        <taxon>Pseudonocardiales</taxon>
        <taxon>Pseudonocardiaceae</taxon>
        <taxon>Saccharothrix</taxon>
    </lineage>
</organism>
<proteinExistence type="predicted"/>
<dbReference type="Gene3D" id="3.60.130.10">
    <property type="entry name" value="Clavaminate synthase-like"/>
    <property type="match status" value="1"/>
</dbReference>
<reference evidence="4 5" key="1">
    <citation type="submission" date="2017-06" db="EMBL/GenBank/DDBJ databases">
        <title>Cultured bacterium strain Saccharothrix yanglingensis Hhs.015.</title>
        <authorList>
            <person name="Xia Y."/>
        </authorList>
    </citation>
    <scope>NUCLEOTIDE SEQUENCE [LARGE SCALE GENOMIC DNA]</scope>
    <source>
        <strain evidence="4 5">Hhs.015</strain>
    </source>
</reference>
<name>A0ABU0WZG0_9PSEU</name>
<keyword evidence="1" id="KW-0560">Oxidoreductase</keyword>
<keyword evidence="2" id="KW-0408">Iron</keyword>
<evidence type="ECO:0000256" key="2">
    <source>
        <dbReference type="ARBA" id="ARBA00023004"/>
    </source>
</evidence>
<evidence type="ECO:0000259" key="3">
    <source>
        <dbReference type="Pfam" id="PF02668"/>
    </source>
</evidence>
<keyword evidence="5" id="KW-1185">Reference proteome</keyword>
<dbReference type="InterPro" id="IPR042098">
    <property type="entry name" value="TauD-like_sf"/>
</dbReference>
<gene>
    <name evidence="4" type="ORF">CKY47_14980</name>
</gene>
<dbReference type="SUPFAM" id="SSF51197">
    <property type="entry name" value="Clavaminate synthase-like"/>
    <property type="match status" value="1"/>
</dbReference>
<comment type="caution">
    <text evidence="4">The sequence shown here is derived from an EMBL/GenBank/DDBJ whole genome shotgun (WGS) entry which is preliminary data.</text>
</comment>
<dbReference type="Pfam" id="PF02668">
    <property type="entry name" value="TauD"/>
    <property type="match status" value="1"/>
</dbReference>
<feature type="domain" description="TauD/TfdA-like" evidence="3">
    <location>
        <begin position="31"/>
        <end position="256"/>
    </location>
</feature>